<dbReference type="AlphaFoldDB" id="A0A2H0WU86"/>
<reference evidence="3" key="1">
    <citation type="submission" date="2017-09" db="EMBL/GenBank/DDBJ databases">
        <title>Depth-based differentiation of microbial function through sediment-hosted aquifers and enrichment of novel symbionts in the deep terrestrial subsurface.</title>
        <authorList>
            <person name="Probst A.J."/>
            <person name="Ladd B."/>
            <person name="Jarett J.K."/>
            <person name="Geller-Mcgrath D.E."/>
            <person name="Sieber C.M.K."/>
            <person name="Emerson J.B."/>
            <person name="Anantharaman K."/>
            <person name="Thomas B.C."/>
            <person name="Malmstrom R."/>
            <person name="Stieglmeier M."/>
            <person name="Klingl A."/>
            <person name="Woyke T."/>
            <person name="Ryan C.M."/>
            <person name="Banfield J.F."/>
        </authorList>
    </citation>
    <scope>NUCLEOTIDE SEQUENCE [LARGE SCALE GENOMIC DNA]</scope>
</reference>
<name>A0A2H0WU86_9BACT</name>
<sequence length="64" mass="7338">MSLYVFIIASLVYIMMIHFAIAIKNEFNVFLMVGYFLIGGVIGWQLKSYEIGFTLSVVLSLLLW</sequence>
<evidence type="ECO:0000313" key="3">
    <source>
        <dbReference type="Proteomes" id="UP000231198"/>
    </source>
</evidence>
<gene>
    <name evidence="2" type="ORF">COT62_03405</name>
</gene>
<keyword evidence="1" id="KW-0812">Transmembrane</keyword>
<protein>
    <submittedName>
        <fullName evidence="2">Uncharacterized protein</fullName>
    </submittedName>
</protein>
<organism evidence="2 3">
    <name type="scientific">Candidatus Roizmanbacteria bacterium CG09_land_8_20_14_0_10_41_9</name>
    <dbReference type="NCBI Taxonomy" id="1974850"/>
    <lineage>
        <taxon>Bacteria</taxon>
        <taxon>Candidatus Roizmaniibacteriota</taxon>
    </lineage>
</organism>
<dbReference type="Proteomes" id="UP000231198">
    <property type="component" value="Unassembled WGS sequence"/>
</dbReference>
<accession>A0A2H0WU86</accession>
<evidence type="ECO:0000313" key="2">
    <source>
        <dbReference type="EMBL" id="PIS15489.1"/>
    </source>
</evidence>
<dbReference type="EMBL" id="PEZG01000074">
    <property type="protein sequence ID" value="PIS15489.1"/>
    <property type="molecule type" value="Genomic_DNA"/>
</dbReference>
<evidence type="ECO:0000256" key="1">
    <source>
        <dbReference type="SAM" id="Phobius"/>
    </source>
</evidence>
<comment type="caution">
    <text evidence="2">The sequence shown here is derived from an EMBL/GenBank/DDBJ whole genome shotgun (WGS) entry which is preliminary data.</text>
</comment>
<keyword evidence="1" id="KW-0472">Membrane</keyword>
<feature type="transmembrane region" description="Helical" evidence="1">
    <location>
        <begin position="5"/>
        <end position="23"/>
    </location>
</feature>
<feature type="transmembrane region" description="Helical" evidence="1">
    <location>
        <begin position="29"/>
        <end position="46"/>
    </location>
</feature>
<proteinExistence type="predicted"/>
<keyword evidence="1" id="KW-1133">Transmembrane helix</keyword>